<feature type="transmembrane region" description="Helical" evidence="1">
    <location>
        <begin position="34"/>
        <end position="56"/>
    </location>
</feature>
<dbReference type="Pfam" id="PF02104">
    <property type="entry name" value="SURF1"/>
    <property type="match status" value="1"/>
</dbReference>
<sequence length="284" mass="30737">MTEDEAPTKRKKLRDVILAPGDPKLGQVMRRPRWIGVLILALAIAAAFAALGQWQLARAVAVDPSQAGPTEHMVPLTQVIGPSEPIHDVLVGQQVSVTGAFVPGDFVVLGGRLNGDTKGYWVTGHLVVAGEKPASLAVALGWAKSQDEANTVAKRLNAAPSSQLDLTGRLVPSQGPLVPDAKTPDAFLLTEMSVASLINVWAGPAGDVYLPYFLSFDTPDGLTKIDAPKPEIEFELNWLNIFYAIEWAVFAGFAVFLWYRLTRDAWEKEVDEAAEKRGDPSPFE</sequence>
<reference evidence="2 3" key="1">
    <citation type="submission" date="2018-10" db="EMBL/GenBank/DDBJ databases">
        <authorList>
            <person name="Li J."/>
        </authorList>
    </citation>
    <scope>NUCLEOTIDE SEQUENCE [LARGE SCALE GENOMIC DNA]</scope>
    <source>
        <strain evidence="2 3">JCM 11654</strain>
    </source>
</reference>
<keyword evidence="1" id="KW-0472">Membrane</keyword>
<keyword evidence="3" id="KW-1185">Reference proteome</keyword>
<evidence type="ECO:0000313" key="3">
    <source>
        <dbReference type="Proteomes" id="UP000269438"/>
    </source>
</evidence>
<comment type="similarity">
    <text evidence="1">Belongs to the SURF1 family.</text>
</comment>
<evidence type="ECO:0000256" key="1">
    <source>
        <dbReference type="RuleBase" id="RU363076"/>
    </source>
</evidence>
<dbReference type="AlphaFoldDB" id="A0A3L7AXD2"/>
<feature type="transmembrane region" description="Helical" evidence="1">
    <location>
        <begin position="238"/>
        <end position="259"/>
    </location>
</feature>
<proteinExistence type="inferred from homology"/>
<dbReference type="Proteomes" id="UP000269438">
    <property type="component" value="Unassembled WGS sequence"/>
</dbReference>
<dbReference type="EMBL" id="RCUY01000002">
    <property type="protein sequence ID" value="RLP84228.1"/>
    <property type="molecule type" value="Genomic_DNA"/>
</dbReference>
<comment type="subcellular location">
    <subcellularLocation>
        <location evidence="1">Cell membrane</location>
        <topology evidence="1">Multi-pass membrane protein</topology>
    </subcellularLocation>
</comment>
<gene>
    <name evidence="2" type="ORF">D9V34_03065</name>
</gene>
<dbReference type="InterPro" id="IPR002994">
    <property type="entry name" value="Surf1/Shy1"/>
</dbReference>
<keyword evidence="1" id="KW-1133">Transmembrane helix</keyword>
<comment type="caution">
    <text evidence="2">The sequence shown here is derived from an EMBL/GenBank/DDBJ whole genome shotgun (WGS) entry which is preliminary data.</text>
</comment>
<accession>A0A3L7AXD2</accession>
<dbReference type="GO" id="GO:0005886">
    <property type="term" value="C:plasma membrane"/>
    <property type="evidence" value="ECO:0007669"/>
    <property type="project" value="UniProtKB-SubCell"/>
</dbReference>
<keyword evidence="1" id="KW-1003">Cell membrane</keyword>
<protein>
    <recommendedName>
        <fullName evidence="1">SURF1-like protein</fullName>
    </recommendedName>
</protein>
<dbReference type="PROSITE" id="PS50895">
    <property type="entry name" value="SURF1"/>
    <property type="match status" value="1"/>
</dbReference>
<dbReference type="OrthoDB" id="3266379at2"/>
<evidence type="ECO:0000313" key="2">
    <source>
        <dbReference type="EMBL" id="RLP84228.1"/>
    </source>
</evidence>
<organism evidence="2 3">
    <name type="scientific">Mycetocola lacteus</name>
    <dbReference type="NCBI Taxonomy" id="76637"/>
    <lineage>
        <taxon>Bacteria</taxon>
        <taxon>Bacillati</taxon>
        <taxon>Actinomycetota</taxon>
        <taxon>Actinomycetes</taxon>
        <taxon>Micrococcales</taxon>
        <taxon>Microbacteriaceae</taxon>
        <taxon>Mycetocola</taxon>
    </lineage>
</organism>
<name>A0A3L7AXD2_9MICO</name>
<keyword evidence="1" id="KW-0812">Transmembrane</keyword>